<feature type="domain" description="Serine aminopeptidase S33" evidence="1">
    <location>
        <begin position="483"/>
        <end position="710"/>
    </location>
</feature>
<dbReference type="Pfam" id="PF12146">
    <property type="entry name" value="Hydrolase_4"/>
    <property type="match status" value="1"/>
</dbReference>
<evidence type="ECO:0000313" key="2">
    <source>
        <dbReference type="EMBL" id="AFZ80757.1"/>
    </source>
</evidence>
<protein>
    <recommendedName>
        <fullName evidence="1">Serine aminopeptidase S33 domain-containing protein</fullName>
    </recommendedName>
</protein>
<dbReference type="eggNOG" id="ENOG502RSYW">
    <property type="taxonomic scope" value="Eukaryota"/>
</dbReference>
<dbReference type="PANTHER" id="PTHR11614">
    <property type="entry name" value="PHOSPHOLIPASE-RELATED"/>
    <property type="match status" value="1"/>
</dbReference>
<proteinExistence type="predicted"/>
<dbReference type="OrthoDB" id="375454at2759"/>
<dbReference type="InterPro" id="IPR029058">
    <property type="entry name" value="AB_hydrolase_fold"/>
</dbReference>
<evidence type="ECO:0000259" key="1">
    <source>
        <dbReference type="Pfam" id="PF12146"/>
    </source>
</evidence>
<dbReference type="InterPro" id="IPR022742">
    <property type="entry name" value="Hydrolase_4"/>
</dbReference>
<evidence type="ECO:0000313" key="3">
    <source>
        <dbReference type="Proteomes" id="UP000031512"/>
    </source>
</evidence>
<dbReference type="InterPro" id="IPR007480">
    <property type="entry name" value="DUF529"/>
</dbReference>
<dbReference type="STRING" id="1537102.L0AYT2"/>
<dbReference type="Pfam" id="PF04385">
    <property type="entry name" value="FAINT"/>
    <property type="match status" value="1"/>
</dbReference>
<accession>L0AYT2</accession>
<organism evidence="2 3">
    <name type="scientific">Theileria equi strain WA</name>
    <dbReference type="NCBI Taxonomy" id="1537102"/>
    <lineage>
        <taxon>Eukaryota</taxon>
        <taxon>Sar</taxon>
        <taxon>Alveolata</taxon>
        <taxon>Apicomplexa</taxon>
        <taxon>Aconoidasida</taxon>
        <taxon>Piroplasmida</taxon>
        <taxon>Theileriidae</taxon>
        <taxon>Theileria</taxon>
    </lineage>
</organism>
<gene>
    <name evidence="2" type="ORF">BEWA_001640</name>
</gene>
<dbReference type="KEGG" id="beq:BEWA_001640"/>
<dbReference type="Proteomes" id="UP000031512">
    <property type="component" value="Chromosome 3"/>
</dbReference>
<name>L0AYT2_THEEQ</name>
<reference evidence="2 3" key="1">
    <citation type="journal article" date="2012" name="BMC Genomics">
        <title>Comparative genomic analysis and phylogenetic position of Theileria equi.</title>
        <authorList>
            <person name="Kappmeyer L.S."/>
            <person name="Thiagarajan M."/>
            <person name="Herndon D.R."/>
            <person name="Ramsay J.D."/>
            <person name="Caler E."/>
            <person name="Djikeng A."/>
            <person name="Gillespie J.J."/>
            <person name="Lau A.O."/>
            <person name="Roalson E.H."/>
            <person name="Silva J.C."/>
            <person name="Silva M.G."/>
            <person name="Suarez C.E."/>
            <person name="Ueti M.W."/>
            <person name="Nene V.M."/>
            <person name="Mealey R.H."/>
            <person name="Knowles D.P."/>
            <person name="Brayton K.A."/>
        </authorList>
    </citation>
    <scope>NUCLEOTIDE SEQUENCE [LARGE SCALE GENOMIC DNA]</scope>
    <source>
        <strain evidence="2 3">WA</strain>
    </source>
</reference>
<sequence>MATHFGRGGIRSRKRKREDEGIALDVSAPDHSLVTTLVRRPYNIVTEIHKAREGYRISSLVQGNETIWEATGSDSCNHAVVIVGEDKAPTHVILYLTDGDSKQDCLYYEKRKEWVRIQEEDFYSKFHAMVIMKLLALSISFDTRKKYNPKILYVNKSSKFPFAVYAPNTICRIERICCEGCTIWNASANDERCLYISLYPRDTPTLAYLVIQSLGELKDLYYSKMSGSWKSVDKAQYLADLKQAGFDRSNFSNKITLDISNVDNDLVYTHRYDIHENITYVYATLPGYSLDQIVDGATTIWKAKGTERCTYINVFAKKTEHLGLFIFTTDSTGCRNVLYFVKNGKKWKKADRDEYYHIFVNDDSSRYTHKGDGKMVMSSFKNKQGLRIATYASRVDNPKGDFILIHGFRSSFMSEFGMFDMEWNLERFEYPSIPYVDGIFINHWDHLYQTSSSIARYKHLFNYTSLDGLDALDVLPEYIYSNSFIEAVNKLGYNVYGYDHQSQGLSESISTPRCHVRSYKDYIYDLLQFISIVKRGKFGDASQTWDEKVVFKSHETDRKMFFLGFSMGGNLVMQAVQEFYKNAEPGVKFVDGLVGLSAMLNLDHHLNTPAKRLMGKISKILEWIVPKMFNPCENIENFGESVDFIMRFVDPFHYSGKCTIKPYLSIFNACDDVNRENNMAHYPKDLPTLFLHTRDDNLCGVQGPRDMMARHLKGRRMAKLVELYGNSHYLNVYQSISSVMPYIDSWLEELSTKPSLSGNAVSISSEL</sequence>
<dbReference type="SUPFAM" id="SSF53474">
    <property type="entry name" value="alpha/beta-Hydrolases"/>
    <property type="match status" value="1"/>
</dbReference>
<dbReference type="AlphaFoldDB" id="L0AYT2"/>
<keyword evidence="3" id="KW-1185">Reference proteome</keyword>
<dbReference type="RefSeq" id="XP_004830423.1">
    <property type="nucleotide sequence ID" value="XM_004830366.1"/>
</dbReference>
<dbReference type="GeneID" id="15806489"/>
<dbReference type="VEuPathDB" id="PiroplasmaDB:BEWA_001640"/>
<dbReference type="Gene3D" id="3.40.50.1820">
    <property type="entry name" value="alpha/beta hydrolase"/>
    <property type="match status" value="1"/>
</dbReference>
<dbReference type="InterPro" id="IPR051044">
    <property type="entry name" value="MAG_DAG_Lipase"/>
</dbReference>
<dbReference type="EMBL" id="CP001670">
    <property type="protein sequence ID" value="AFZ80757.1"/>
    <property type="molecule type" value="Genomic_DNA"/>
</dbReference>